<dbReference type="InterPro" id="IPR001509">
    <property type="entry name" value="Epimerase_deHydtase"/>
</dbReference>
<dbReference type="InterPro" id="IPR036291">
    <property type="entry name" value="NAD(P)-bd_dom_sf"/>
</dbReference>
<dbReference type="GO" id="GO:0005737">
    <property type="term" value="C:cytoplasm"/>
    <property type="evidence" value="ECO:0007669"/>
    <property type="project" value="TreeGrafter"/>
</dbReference>
<proteinExistence type="predicted"/>
<dbReference type="SUPFAM" id="SSF51735">
    <property type="entry name" value="NAD(P)-binding Rossmann-fold domains"/>
    <property type="match status" value="1"/>
</dbReference>
<gene>
    <name evidence="2" type="ORF">GTQ45_13840</name>
</gene>
<dbReference type="RefSeq" id="WP_160588832.1">
    <property type="nucleotide sequence ID" value="NZ_BMHN01000001.1"/>
</dbReference>
<protein>
    <submittedName>
        <fullName evidence="2">NAD-dependent epimerase/dehydratase family protein</fullName>
    </submittedName>
</protein>
<dbReference type="EMBL" id="WXYQ01000012">
    <property type="protein sequence ID" value="NBG96815.1"/>
    <property type="molecule type" value="Genomic_DNA"/>
</dbReference>
<dbReference type="InterPro" id="IPR051783">
    <property type="entry name" value="NAD(P)-dependent_oxidoreduct"/>
</dbReference>
<dbReference type="GeneID" id="300654341"/>
<accession>A0A845QDS2</accession>
<feature type="domain" description="NAD-dependent epimerase/dehydratase" evidence="1">
    <location>
        <begin position="6"/>
        <end position="219"/>
    </location>
</feature>
<organism evidence="2 3">
    <name type="scientific">Pyruvatibacter mobilis</name>
    <dbReference type="NCBI Taxonomy" id="1712261"/>
    <lineage>
        <taxon>Bacteria</taxon>
        <taxon>Pseudomonadati</taxon>
        <taxon>Pseudomonadota</taxon>
        <taxon>Alphaproteobacteria</taxon>
        <taxon>Hyphomicrobiales</taxon>
        <taxon>Parvibaculaceae</taxon>
        <taxon>Pyruvatibacter</taxon>
    </lineage>
</organism>
<dbReference type="GO" id="GO:0004029">
    <property type="term" value="F:aldehyde dehydrogenase (NAD+) activity"/>
    <property type="evidence" value="ECO:0007669"/>
    <property type="project" value="TreeGrafter"/>
</dbReference>
<dbReference type="AlphaFoldDB" id="A0A845QDS2"/>
<evidence type="ECO:0000259" key="1">
    <source>
        <dbReference type="Pfam" id="PF01370"/>
    </source>
</evidence>
<dbReference type="OrthoDB" id="9801785at2"/>
<comment type="caution">
    <text evidence="2">The sequence shown here is derived from an EMBL/GenBank/DDBJ whole genome shotgun (WGS) entry which is preliminary data.</text>
</comment>
<sequence>MSALTLVTGGAGFLGSHVVQQLADAGARVRVLDVAPAPDGSPAEWVCGSVADEGRVATAMQGVSRVIHLAAIPHLWVSPSSRFDDVNWHGTQVMLAAARSEGVGAFVHVSSLTTRIGGTSGGEVRLVREVDRLPLEAMLGPYPRSKWRAEDAARQARAAGMPVRIAIPTMPLGPGDRGLTPPTRMVLDFLCGRTPAYLESWMNIADVRDMAAGLIACLDIETGADGVFLGGDNILLGDLLARLQHRSGVTMPSATVPGWLAEAAALVDEGILSRLTNRPPKAPLTGVRLARRPVSFDLAKASDLLPERRHTLNQTLSDLFAWFEAEGLWRRA</sequence>
<dbReference type="Gene3D" id="3.40.50.720">
    <property type="entry name" value="NAD(P)-binding Rossmann-like Domain"/>
    <property type="match status" value="1"/>
</dbReference>
<dbReference type="PANTHER" id="PTHR48079">
    <property type="entry name" value="PROTEIN YEEZ"/>
    <property type="match status" value="1"/>
</dbReference>
<evidence type="ECO:0000313" key="2">
    <source>
        <dbReference type="EMBL" id="NBG96815.1"/>
    </source>
</evidence>
<dbReference type="PANTHER" id="PTHR48079:SF6">
    <property type="entry name" value="NAD(P)-BINDING DOMAIN-CONTAINING PROTEIN-RELATED"/>
    <property type="match status" value="1"/>
</dbReference>
<name>A0A845QDS2_9HYPH</name>
<dbReference type="Proteomes" id="UP000470384">
    <property type="component" value="Unassembled WGS sequence"/>
</dbReference>
<reference evidence="2 3" key="1">
    <citation type="journal article" date="2016" name="Int. J. Syst. Evol. Microbiol.">
        <title>Pyruvatibacter mobilis gen. nov., sp. nov., a marine bacterium from the culture broth of Picochlorum sp. 122.</title>
        <authorList>
            <person name="Wang G."/>
            <person name="Tang M."/>
            <person name="Wu H."/>
            <person name="Dai S."/>
            <person name="Li T."/>
            <person name="Chen C."/>
            <person name="He H."/>
            <person name="Fan J."/>
            <person name="Xiang W."/>
            <person name="Li X."/>
        </authorList>
    </citation>
    <scope>NUCLEOTIDE SEQUENCE [LARGE SCALE GENOMIC DNA]</scope>
    <source>
        <strain evidence="2 3">GYP-11</strain>
    </source>
</reference>
<evidence type="ECO:0000313" key="3">
    <source>
        <dbReference type="Proteomes" id="UP000470384"/>
    </source>
</evidence>
<keyword evidence="3" id="KW-1185">Reference proteome</keyword>
<dbReference type="Pfam" id="PF01370">
    <property type="entry name" value="Epimerase"/>
    <property type="match status" value="1"/>
</dbReference>